<feature type="domain" description="DUF1206" evidence="2">
    <location>
        <begin position="203"/>
        <end position="270"/>
    </location>
</feature>
<organism evidence="3 4">
    <name type="scientific">Georgenia yuyongxinii</name>
    <dbReference type="NCBI Taxonomy" id="2589797"/>
    <lineage>
        <taxon>Bacteria</taxon>
        <taxon>Bacillati</taxon>
        <taxon>Actinomycetota</taxon>
        <taxon>Actinomycetes</taxon>
        <taxon>Micrococcales</taxon>
        <taxon>Bogoriellaceae</taxon>
        <taxon>Georgenia</taxon>
    </lineage>
</organism>
<comment type="caution">
    <text evidence="3">The sequence shown here is derived from an EMBL/GenBank/DDBJ whole genome shotgun (WGS) entry which is preliminary data.</text>
</comment>
<feature type="transmembrane region" description="Helical" evidence="1">
    <location>
        <begin position="158"/>
        <end position="178"/>
    </location>
</feature>
<proteinExistence type="predicted"/>
<protein>
    <submittedName>
        <fullName evidence="3">DUF1206 domain-containing protein</fullName>
    </submittedName>
</protein>
<dbReference type="InterPro" id="IPR009597">
    <property type="entry name" value="DUF1206"/>
</dbReference>
<evidence type="ECO:0000256" key="1">
    <source>
        <dbReference type="SAM" id="Phobius"/>
    </source>
</evidence>
<dbReference type="Pfam" id="PF06724">
    <property type="entry name" value="DUF1206"/>
    <property type="match status" value="3"/>
</dbReference>
<reference evidence="3 4" key="1">
    <citation type="submission" date="2019-07" db="EMBL/GenBank/DDBJ databases">
        <title>Georgenia wutianyii sp. nov. and Georgenia *** sp. nov. isolated from plateau pika (Ochotona curzoniae) in the Qinghai-Tibet plateau of China.</title>
        <authorList>
            <person name="Tian Z."/>
        </authorList>
    </citation>
    <scope>NUCLEOTIDE SEQUENCE [LARGE SCALE GENOMIC DNA]</scope>
    <source>
        <strain evidence="3 4">Z446</strain>
    </source>
</reference>
<evidence type="ECO:0000259" key="2">
    <source>
        <dbReference type="Pfam" id="PF06724"/>
    </source>
</evidence>
<feature type="transmembrane region" description="Helical" evidence="1">
    <location>
        <begin position="31"/>
        <end position="53"/>
    </location>
</feature>
<dbReference type="AlphaFoldDB" id="A0A552WWE2"/>
<dbReference type="EMBL" id="VJXR01000004">
    <property type="protein sequence ID" value="TRW47150.1"/>
    <property type="molecule type" value="Genomic_DNA"/>
</dbReference>
<keyword evidence="1" id="KW-0472">Membrane</keyword>
<feature type="transmembrane region" description="Helical" evidence="1">
    <location>
        <begin position="205"/>
        <end position="224"/>
    </location>
</feature>
<feature type="domain" description="DUF1206" evidence="2">
    <location>
        <begin position="114"/>
        <end position="182"/>
    </location>
</feature>
<keyword evidence="1" id="KW-1133">Transmembrane helix</keyword>
<keyword evidence="1" id="KW-0812">Transmembrane</keyword>
<keyword evidence="4" id="KW-1185">Reference proteome</keyword>
<feature type="transmembrane region" description="Helical" evidence="1">
    <location>
        <begin position="73"/>
        <end position="99"/>
    </location>
</feature>
<name>A0A552WWE2_9MICO</name>
<feature type="transmembrane region" description="Helical" evidence="1">
    <location>
        <begin position="120"/>
        <end position="138"/>
    </location>
</feature>
<feature type="transmembrane region" description="Helical" evidence="1">
    <location>
        <begin position="244"/>
        <end position="267"/>
    </location>
</feature>
<dbReference type="Proteomes" id="UP000318693">
    <property type="component" value="Unassembled WGS sequence"/>
</dbReference>
<gene>
    <name evidence="3" type="ORF">FJ693_02660</name>
</gene>
<feature type="domain" description="DUF1206" evidence="2">
    <location>
        <begin position="31"/>
        <end position="100"/>
    </location>
</feature>
<evidence type="ECO:0000313" key="4">
    <source>
        <dbReference type="Proteomes" id="UP000318693"/>
    </source>
</evidence>
<sequence>MTDAMEHHAREAGAAARSSARGGWLQTLGKVGYAAQGVVWLLLGWIALQLALGSGSSEEATQKGALARLAGNGLGRVLLVVMIVGLVAYALWQAVEAIWGHTHQEQKKRLAKRLGSAGKAVLSLALVATAIGLLAGSGGGSGGSPEQVTSGVLGVPGGVALVVAAGLGLLVLGAYLVYRGVTASFREKLEPDVDPRVIAAGRVGYAGRGVAVAVVGVLLVLAAARHDPEEAGGLDAAFTALLQLPLGAVVLGAVALALMFCGVYQVVVARHLVEG</sequence>
<accession>A0A552WWE2</accession>
<evidence type="ECO:0000313" key="3">
    <source>
        <dbReference type="EMBL" id="TRW47150.1"/>
    </source>
</evidence>